<feature type="binding site" evidence="14">
    <location>
        <position position="78"/>
    </location>
    <ligand>
        <name>FAD</name>
        <dbReference type="ChEBI" id="CHEBI:57692"/>
    </ligand>
</feature>
<feature type="disulfide bond" description="Redox-active" evidence="15">
    <location>
        <begin position="69"/>
        <end position="74"/>
    </location>
</feature>
<evidence type="ECO:0000256" key="12">
    <source>
        <dbReference type="ARBA" id="ARBA00049187"/>
    </source>
</evidence>
<dbReference type="InterPro" id="IPR006258">
    <property type="entry name" value="Lipoamide_DH"/>
</dbReference>
<keyword evidence="6 16" id="KW-0285">Flavoprotein</keyword>
<dbReference type="InterPro" id="IPR050151">
    <property type="entry name" value="Class-I_Pyr_Nuc-Dis_Oxidored"/>
</dbReference>
<dbReference type="InterPro" id="IPR004099">
    <property type="entry name" value="Pyr_nucl-diS_OxRdtase_dimer"/>
</dbReference>
<evidence type="ECO:0000259" key="17">
    <source>
        <dbReference type="Pfam" id="PF02852"/>
    </source>
</evidence>
<feature type="domain" description="Pyridine nucleotide-disulphide oxidoreductase dimerisation" evidence="17">
    <location>
        <begin position="374"/>
        <end position="483"/>
    </location>
</feature>
<feature type="binding site" evidence="14">
    <location>
        <position position="142"/>
    </location>
    <ligand>
        <name>FAD</name>
        <dbReference type="ChEBI" id="CHEBI:57692"/>
    </ligand>
</feature>
<evidence type="ECO:0000256" key="8">
    <source>
        <dbReference type="ARBA" id="ARBA00023002"/>
    </source>
</evidence>
<evidence type="ECO:0000256" key="15">
    <source>
        <dbReference type="PIRSR" id="PIRSR000350-4"/>
    </source>
</evidence>
<keyword evidence="10" id="KW-1015">Disulfide bond</keyword>
<feature type="binding site" evidence="14">
    <location>
        <position position="340"/>
    </location>
    <ligand>
        <name>FAD</name>
        <dbReference type="ChEBI" id="CHEBI:57692"/>
    </ligand>
</feature>
<dbReference type="PANTHER" id="PTHR22912">
    <property type="entry name" value="DISULFIDE OXIDOREDUCTASE"/>
    <property type="match status" value="1"/>
</dbReference>
<comment type="subcellular location">
    <subcellularLocation>
        <location evidence="1">Cytoplasm</location>
    </subcellularLocation>
</comment>
<dbReference type="EMBL" id="LR215729">
    <property type="protein sequence ID" value="VEV98323.1"/>
    <property type="molecule type" value="Genomic_DNA"/>
</dbReference>
<dbReference type="SUPFAM" id="SSF51905">
    <property type="entry name" value="FAD/NAD(P)-binding domain"/>
    <property type="match status" value="1"/>
</dbReference>
<evidence type="ECO:0000256" key="3">
    <source>
        <dbReference type="ARBA" id="ARBA00011738"/>
    </source>
</evidence>
<dbReference type="GO" id="GO:1990234">
    <property type="term" value="C:transferase complex"/>
    <property type="evidence" value="ECO:0007669"/>
    <property type="project" value="UniProtKB-ARBA"/>
</dbReference>
<dbReference type="PRINTS" id="PR00368">
    <property type="entry name" value="FADPNR"/>
</dbReference>
<name>A0A653E703_9PSED</name>
<dbReference type="GO" id="GO:0050660">
    <property type="term" value="F:flavin adenine dinucleotide binding"/>
    <property type="evidence" value="ECO:0007669"/>
    <property type="project" value="InterPro"/>
</dbReference>
<dbReference type="Pfam" id="PF07992">
    <property type="entry name" value="Pyr_redox_2"/>
    <property type="match status" value="1"/>
</dbReference>
<evidence type="ECO:0000259" key="18">
    <source>
        <dbReference type="Pfam" id="PF07992"/>
    </source>
</evidence>
<comment type="similarity">
    <text evidence="2 16">Belongs to the class-I pyridine nucleotide-disulfide oxidoreductase family.</text>
</comment>
<gene>
    <name evidence="19" type="primary">lpd</name>
    <name evidence="19" type="ORF">PMYSY11_3279</name>
</gene>
<evidence type="ECO:0000256" key="9">
    <source>
        <dbReference type="ARBA" id="ARBA00023027"/>
    </source>
</evidence>
<dbReference type="SUPFAM" id="SSF55424">
    <property type="entry name" value="FAD/NAD-linked reductases, dimerisation (C-terminal) domain"/>
    <property type="match status" value="1"/>
</dbReference>
<evidence type="ECO:0000256" key="7">
    <source>
        <dbReference type="ARBA" id="ARBA00022827"/>
    </source>
</evidence>
<dbReference type="NCBIfam" id="TIGR01350">
    <property type="entry name" value="lipoamide_DH"/>
    <property type="match status" value="1"/>
</dbReference>
<dbReference type="GO" id="GO:0005737">
    <property type="term" value="C:cytoplasm"/>
    <property type="evidence" value="ECO:0007669"/>
    <property type="project" value="UniProtKB-SubCell"/>
</dbReference>
<feature type="active site" description="Proton acceptor" evidence="13">
    <location>
        <position position="472"/>
    </location>
</feature>
<keyword evidence="8 16" id="KW-0560">Oxidoreductase</keyword>
<evidence type="ECO:0000313" key="19">
    <source>
        <dbReference type="EMBL" id="VEV98323.1"/>
    </source>
</evidence>
<evidence type="ECO:0000256" key="1">
    <source>
        <dbReference type="ARBA" id="ARBA00004496"/>
    </source>
</evidence>
<feature type="binding site" evidence="14">
    <location>
        <position position="231"/>
    </location>
    <ligand>
        <name>NAD(+)</name>
        <dbReference type="ChEBI" id="CHEBI:57540"/>
    </ligand>
</feature>
<accession>A0A653E703</accession>
<comment type="miscellaneous">
    <text evidence="16">The active site is a redox-active disulfide bond.</text>
</comment>
<keyword evidence="7 14" id="KW-0274">FAD</keyword>
<evidence type="ECO:0000256" key="13">
    <source>
        <dbReference type="PIRSR" id="PIRSR000350-2"/>
    </source>
</evidence>
<dbReference type="Gene3D" id="3.50.50.60">
    <property type="entry name" value="FAD/NAD(P)-binding domain"/>
    <property type="match status" value="2"/>
</dbReference>
<dbReference type="Gene3D" id="3.30.390.30">
    <property type="match status" value="1"/>
</dbReference>
<feature type="domain" description="FAD/NAD(P)-binding" evidence="18">
    <location>
        <begin position="31"/>
        <end position="355"/>
    </location>
</feature>
<keyword evidence="9 14" id="KW-0520">NAD</keyword>
<feature type="binding site" evidence="14">
    <location>
        <position position="300"/>
    </location>
    <ligand>
        <name>NAD(+)</name>
        <dbReference type="ChEBI" id="CHEBI:57540"/>
    </ligand>
</feature>
<comment type="cofactor">
    <cofactor evidence="14 16">
        <name>FAD</name>
        <dbReference type="ChEBI" id="CHEBI:57692"/>
    </cofactor>
    <text evidence="14 16">Binds 1 FAD per subunit.</text>
</comment>
<dbReference type="FunFam" id="3.30.390.30:FF:000001">
    <property type="entry name" value="Dihydrolipoyl dehydrogenase"/>
    <property type="match status" value="1"/>
</dbReference>
<dbReference type="EC" id="1.8.1.4" evidence="4 16"/>
<dbReference type="AlphaFoldDB" id="A0A653E703"/>
<dbReference type="InterPro" id="IPR036188">
    <property type="entry name" value="FAD/NAD-bd_sf"/>
</dbReference>
<comment type="subunit">
    <text evidence="3">Homodimer.</text>
</comment>
<evidence type="ECO:0000256" key="4">
    <source>
        <dbReference type="ARBA" id="ARBA00012608"/>
    </source>
</evidence>
<feature type="binding site" evidence="14">
    <location>
        <begin position="346"/>
        <end position="349"/>
    </location>
    <ligand>
        <name>FAD</name>
        <dbReference type="ChEBI" id="CHEBI:57692"/>
    </ligand>
</feature>
<dbReference type="Pfam" id="PF02852">
    <property type="entry name" value="Pyr_redox_dim"/>
    <property type="match status" value="1"/>
</dbReference>
<feature type="binding site" evidence="14">
    <location>
        <begin position="208"/>
        <end position="215"/>
    </location>
    <ligand>
        <name>NAD(+)</name>
        <dbReference type="ChEBI" id="CHEBI:57540"/>
    </ligand>
</feature>
<dbReference type="GO" id="GO:0045333">
    <property type="term" value="P:cellular respiration"/>
    <property type="evidence" value="ECO:0007669"/>
    <property type="project" value="UniProtKB-ARBA"/>
</dbReference>
<proteinExistence type="inferred from homology"/>
<dbReference type="GO" id="GO:0006103">
    <property type="term" value="P:2-oxoglutarate metabolic process"/>
    <property type="evidence" value="ECO:0007669"/>
    <property type="project" value="TreeGrafter"/>
</dbReference>
<keyword evidence="5" id="KW-0963">Cytoplasm</keyword>
<comment type="catalytic activity">
    <reaction evidence="12 16">
        <text>N(6)-[(R)-dihydrolipoyl]-L-lysyl-[protein] + NAD(+) = N(6)-[(R)-lipoyl]-L-lysyl-[protein] + NADH + H(+)</text>
        <dbReference type="Rhea" id="RHEA:15045"/>
        <dbReference type="Rhea" id="RHEA-COMP:10474"/>
        <dbReference type="Rhea" id="RHEA-COMP:10475"/>
        <dbReference type="ChEBI" id="CHEBI:15378"/>
        <dbReference type="ChEBI" id="CHEBI:57540"/>
        <dbReference type="ChEBI" id="CHEBI:57945"/>
        <dbReference type="ChEBI" id="CHEBI:83099"/>
        <dbReference type="ChEBI" id="CHEBI:83100"/>
        <dbReference type="EC" id="1.8.1.4"/>
    </reaction>
</comment>
<reference evidence="19" key="1">
    <citation type="submission" date="2019-02" db="EMBL/GenBank/DDBJ databases">
        <authorList>
            <consortium name="Genoscope - CEA"/>
            <person name="William W."/>
        </authorList>
    </citation>
    <scope>NUCLEOTIDE SEQUENCE [LARGE SCALE GENOMIC DNA]</scope>
    <source>
        <strain evidence="19">YSy11</strain>
    </source>
</reference>
<evidence type="ECO:0000256" key="11">
    <source>
        <dbReference type="ARBA" id="ARBA00023284"/>
    </source>
</evidence>
<dbReference type="FunFam" id="3.50.50.60:FF:000025">
    <property type="entry name" value="Dihydrolipoyl dehydrogenase"/>
    <property type="match status" value="1"/>
</dbReference>
<dbReference type="PIRSF" id="PIRSF000350">
    <property type="entry name" value="Mercury_reductase_MerA"/>
    <property type="match status" value="1"/>
</dbReference>
<dbReference type="InterPro" id="IPR001100">
    <property type="entry name" value="Pyr_nuc-diS_OxRdtase"/>
</dbReference>
<evidence type="ECO:0000256" key="5">
    <source>
        <dbReference type="ARBA" id="ARBA00022490"/>
    </source>
</evidence>
<dbReference type="InterPro" id="IPR012999">
    <property type="entry name" value="Pyr_OxRdtase_I_AS"/>
</dbReference>
<protein>
    <recommendedName>
        <fullName evidence="4 16">Dihydrolipoyl dehydrogenase</fullName>
        <ecNumber evidence="4 16">1.8.1.4</ecNumber>
    </recommendedName>
</protein>
<evidence type="ECO:0000256" key="2">
    <source>
        <dbReference type="ARBA" id="ARBA00007532"/>
    </source>
</evidence>
<evidence type="ECO:0000256" key="16">
    <source>
        <dbReference type="RuleBase" id="RU003692"/>
    </source>
</evidence>
<keyword evidence="11 16" id="KW-0676">Redox-active center</keyword>
<organism evidence="19">
    <name type="scientific">Pseudomonas marincola</name>
    <dbReference type="NCBI Taxonomy" id="437900"/>
    <lineage>
        <taxon>Bacteria</taxon>
        <taxon>Pseudomonadati</taxon>
        <taxon>Pseudomonadota</taxon>
        <taxon>Gammaproteobacteria</taxon>
        <taxon>Pseudomonadales</taxon>
        <taxon>Pseudomonadaceae</taxon>
        <taxon>Pseudomonas</taxon>
    </lineage>
</organism>
<dbReference type="PRINTS" id="PR00411">
    <property type="entry name" value="PNDRDTASEI"/>
</dbReference>
<sequence>MSLRAVGRGCFRGQALRIRHFAEERDMSESFDVVIIGGGPGGYNAAIRAGQLGLKVACVEGRETLGGTCLNVGCMPSKALLHASELYEAAASGELNSLGVEVQPKLNLEQMMKQKDASVSALTKGIEFLFRKNKAQWIKGWGRLDGPGKVLVTHADGTETTLQARDIVLASGSEPMPLPGVTIDNKRILDSTGALALAEVPKHLVVIGAGVIGLELGSVWRRLGSEVTVVEYLDRICPGLDDETAGALKRTLGKQGINFKLGSKVVSAQASSAGVELALEPAAGGATETLAADYVLVAIGRRPYTEGLGLETVGITTDKRGMLGNQQHRSEVPGIWVIGDVTSGPMLAHKAEDEAIACIERIAGHAAEVNYAVIPSVIYTKPEVASVGSSEQALKEQGRAYKVGKFPFTANSRAKINHEAEGFVKVLADEKTDQILGVHIIGPSAGELIGEYCVAMEFAASAEDIALICHPHPTRSEALRQAAMSVHGWAMQG</sequence>
<dbReference type="PROSITE" id="PS00076">
    <property type="entry name" value="PYRIDINE_REDOX_1"/>
    <property type="match status" value="1"/>
</dbReference>
<evidence type="ECO:0000256" key="14">
    <source>
        <dbReference type="PIRSR" id="PIRSR000350-3"/>
    </source>
</evidence>
<dbReference type="InterPro" id="IPR023753">
    <property type="entry name" value="FAD/NAD-binding_dom"/>
</dbReference>
<keyword evidence="14" id="KW-0547">Nucleotide-binding</keyword>
<dbReference type="GO" id="GO:0004148">
    <property type="term" value="F:dihydrolipoyl dehydrogenase (NADH) activity"/>
    <property type="evidence" value="ECO:0007669"/>
    <property type="project" value="UniProtKB-EC"/>
</dbReference>
<dbReference type="InterPro" id="IPR016156">
    <property type="entry name" value="FAD/NAD-linked_Rdtase_dimer_sf"/>
</dbReference>
<evidence type="ECO:0000256" key="10">
    <source>
        <dbReference type="ARBA" id="ARBA00023157"/>
    </source>
</evidence>
<dbReference type="PANTHER" id="PTHR22912:SF151">
    <property type="entry name" value="DIHYDROLIPOYL DEHYDROGENASE, MITOCHONDRIAL"/>
    <property type="match status" value="1"/>
</dbReference>
<evidence type="ECO:0000256" key="6">
    <source>
        <dbReference type="ARBA" id="ARBA00022630"/>
    </source>
</evidence>